<evidence type="ECO:0008006" key="5">
    <source>
        <dbReference type="Google" id="ProtNLM"/>
    </source>
</evidence>
<dbReference type="NCBIfam" id="TIGR01549">
    <property type="entry name" value="HAD-SF-IA-v1"/>
    <property type="match status" value="1"/>
</dbReference>
<name>A0A1E5LGE0_9BACI</name>
<dbReference type="PANTHER" id="PTHR43434:SF1">
    <property type="entry name" value="PHOSPHOGLYCOLATE PHOSPHATASE"/>
    <property type="match status" value="1"/>
</dbReference>
<dbReference type="GO" id="GO:0008967">
    <property type="term" value="F:phosphoglycolate phosphatase activity"/>
    <property type="evidence" value="ECO:0007669"/>
    <property type="project" value="TreeGrafter"/>
</dbReference>
<dbReference type="GO" id="GO:0006281">
    <property type="term" value="P:DNA repair"/>
    <property type="evidence" value="ECO:0007669"/>
    <property type="project" value="TreeGrafter"/>
</dbReference>
<dbReference type="Pfam" id="PF00702">
    <property type="entry name" value="Hydrolase"/>
    <property type="match status" value="1"/>
</dbReference>
<dbReference type="SFLD" id="SFLDS00003">
    <property type="entry name" value="Haloacid_Dehalogenase"/>
    <property type="match status" value="1"/>
</dbReference>
<dbReference type="SFLD" id="SFLDG01129">
    <property type="entry name" value="C1.5:_HAD__Beta-PGM__Phosphata"/>
    <property type="match status" value="1"/>
</dbReference>
<dbReference type="InterPro" id="IPR036412">
    <property type="entry name" value="HAD-like_sf"/>
</dbReference>
<accession>A0A1E5LGE0</accession>
<comment type="caution">
    <text evidence="3">The sequence shown here is derived from an EMBL/GenBank/DDBJ whole genome shotgun (WGS) entry which is preliminary data.</text>
</comment>
<dbReference type="Gene3D" id="3.40.50.1000">
    <property type="entry name" value="HAD superfamily/HAD-like"/>
    <property type="match status" value="1"/>
</dbReference>
<sequence length="219" mass="24471">MFDIDGTLFQTNKVLEASLEKTFELLRKEGEWNEATPLEMYKEIMGVPLPVVWETLLAGKAQAIHKKADTLFLSFIIEEIRSGNGELYPGAVELLKSLKAKNIPVFIASNGLEAYLKEIVDYFQLEKYLKDVYSIQRSITNSKVDLVQLLLKEYGIKSGVVIGDRASDIEAATNNDLLSIGCTFGFGNETELEGANYLINELNEVNGILDGVIHRSYVK</sequence>
<dbReference type="EMBL" id="MJEH01000016">
    <property type="protein sequence ID" value="OEH93148.1"/>
    <property type="molecule type" value="Genomic_DNA"/>
</dbReference>
<keyword evidence="1" id="KW-0378">Hydrolase</keyword>
<gene>
    <name evidence="3" type="ORF">BFG57_13225</name>
</gene>
<dbReference type="AlphaFoldDB" id="A0A1E5LGE0"/>
<evidence type="ECO:0000313" key="4">
    <source>
        <dbReference type="Proteomes" id="UP000095209"/>
    </source>
</evidence>
<dbReference type="SUPFAM" id="SSF56784">
    <property type="entry name" value="HAD-like"/>
    <property type="match status" value="1"/>
</dbReference>
<reference evidence="3 4" key="1">
    <citation type="submission" date="2016-08" db="EMBL/GenBank/DDBJ databases">
        <title>Genome of Bacillus solimangrovi GH2-4.</title>
        <authorList>
            <person name="Lim S."/>
            <person name="Kim B.-C."/>
        </authorList>
    </citation>
    <scope>NUCLEOTIDE SEQUENCE [LARGE SCALE GENOMIC DNA]</scope>
    <source>
        <strain evidence="3 4">GH2-4</strain>
    </source>
</reference>
<protein>
    <recommendedName>
        <fullName evidence="5">Nucleosidase</fullName>
    </recommendedName>
</protein>
<evidence type="ECO:0000313" key="3">
    <source>
        <dbReference type="EMBL" id="OEH93148.1"/>
    </source>
</evidence>
<keyword evidence="2" id="KW-0460">Magnesium</keyword>
<dbReference type="Proteomes" id="UP000095209">
    <property type="component" value="Unassembled WGS sequence"/>
</dbReference>
<proteinExistence type="predicted"/>
<dbReference type="InterPro" id="IPR023198">
    <property type="entry name" value="PGP-like_dom2"/>
</dbReference>
<evidence type="ECO:0000256" key="2">
    <source>
        <dbReference type="ARBA" id="ARBA00022842"/>
    </source>
</evidence>
<keyword evidence="4" id="KW-1185">Reference proteome</keyword>
<dbReference type="InterPro" id="IPR023214">
    <property type="entry name" value="HAD_sf"/>
</dbReference>
<organism evidence="3 4">
    <name type="scientific">Bacillus solimangrovi</name>
    <dbReference type="NCBI Taxonomy" id="1305675"/>
    <lineage>
        <taxon>Bacteria</taxon>
        <taxon>Bacillati</taxon>
        <taxon>Bacillota</taxon>
        <taxon>Bacilli</taxon>
        <taxon>Bacillales</taxon>
        <taxon>Bacillaceae</taxon>
        <taxon>Bacillus</taxon>
    </lineage>
</organism>
<dbReference type="PANTHER" id="PTHR43434">
    <property type="entry name" value="PHOSPHOGLYCOLATE PHOSPHATASE"/>
    <property type="match status" value="1"/>
</dbReference>
<dbReference type="Gene3D" id="1.10.150.240">
    <property type="entry name" value="Putative phosphatase, domain 2"/>
    <property type="match status" value="1"/>
</dbReference>
<dbReference type="InterPro" id="IPR006439">
    <property type="entry name" value="HAD-SF_hydro_IA"/>
</dbReference>
<dbReference type="STRING" id="1305675.BFG57_13225"/>
<evidence type="ECO:0000256" key="1">
    <source>
        <dbReference type="ARBA" id="ARBA00022801"/>
    </source>
</evidence>
<dbReference type="InterPro" id="IPR050155">
    <property type="entry name" value="HAD-like_hydrolase_sf"/>
</dbReference>
<dbReference type="OrthoDB" id="9792518at2"/>